<name>A0AAV4UPJ4_CAEEX</name>
<evidence type="ECO:0000313" key="2">
    <source>
        <dbReference type="EMBL" id="GIY59652.1"/>
    </source>
</evidence>
<keyword evidence="3" id="KW-1185">Reference proteome</keyword>
<organism evidence="2 3">
    <name type="scientific">Caerostris extrusa</name>
    <name type="common">Bark spider</name>
    <name type="synonym">Caerostris bankana</name>
    <dbReference type="NCBI Taxonomy" id="172846"/>
    <lineage>
        <taxon>Eukaryota</taxon>
        <taxon>Metazoa</taxon>
        <taxon>Ecdysozoa</taxon>
        <taxon>Arthropoda</taxon>
        <taxon>Chelicerata</taxon>
        <taxon>Arachnida</taxon>
        <taxon>Araneae</taxon>
        <taxon>Araneomorphae</taxon>
        <taxon>Entelegynae</taxon>
        <taxon>Araneoidea</taxon>
        <taxon>Araneidae</taxon>
        <taxon>Caerostris</taxon>
    </lineage>
</organism>
<proteinExistence type="predicted"/>
<accession>A0AAV4UPJ4</accession>
<sequence>MSDKSFWSILLMLIPQTGFGEIKKGIFSDLTGEKNGDNGTNPTHELQKKRLEAISVATCIFWMVVHKIIVPWFSR</sequence>
<gene>
    <name evidence="2" type="ORF">CEXT_225851</name>
</gene>
<keyword evidence="1" id="KW-0732">Signal</keyword>
<evidence type="ECO:0000256" key="1">
    <source>
        <dbReference type="SAM" id="SignalP"/>
    </source>
</evidence>
<protein>
    <submittedName>
        <fullName evidence="2">Uncharacterized protein</fullName>
    </submittedName>
</protein>
<feature type="chain" id="PRO_5043663326" evidence="1">
    <location>
        <begin position="21"/>
        <end position="75"/>
    </location>
</feature>
<dbReference type="Proteomes" id="UP001054945">
    <property type="component" value="Unassembled WGS sequence"/>
</dbReference>
<comment type="caution">
    <text evidence="2">The sequence shown here is derived from an EMBL/GenBank/DDBJ whole genome shotgun (WGS) entry which is preliminary data.</text>
</comment>
<feature type="signal peptide" evidence="1">
    <location>
        <begin position="1"/>
        <end position="20"/>
    </location>
</feature>
<dbReference type="EMBL" id="BPLR01013228">
    <property type="protein sequence ID" value="GIY59652.1"/>
    <property type="molecule type" value="Genomic_DNA"/>
</dbReference>
<reference evidence="2 3" key="1">
    <citation type="submission" date="2021-06" db="EMBL/GenBank/DDBJ databases">
        <title>Caerostris extrusa draft genome.</title>
        <authorList>
            <person name="Kono N."/>
            <person name="Arakawa K."/>
        </authorList>
    </citation>
    <scope>NUCLEOTIDE SEQUENCE [LARGE SCALE GENOMIC DNA]</scope>
</reference>
<evidence type="ECO:0000313" key="3">
    <source>
        <dbReference type="Proteomes" id="UP001054945"/>
    </source>
</evidence>
<dbReference type="AlphaFoldDB" id="A0AAV4UPJ4"/>